<gene>
    <name evidence="1" type="ORF">C3B55_00201</name>
</gene>
<name>A0ABX5R7E3_9PSED</name>
<sequence length="45" mass="5040">MVTKDYTLLQLNSPSNLDTIYVSKRCAAEWISDILVMATEIACFA</sequence>
<protein>
    <submittedName>
        <fullName evidence="1">Uncharacterized protein</fullName>
    </submittedName>
</protein>
<accession>A0ABX5R7E3</accession>
<proteinExistence type="predicted"/>
<organism evidence="1 2">
    <name type="scientific">Candidatus Pseudomonas adelgestsugas</name>
    <dbReference type="NCBI Taxonomy" id="1302376"/>
    <lineage>
        <taxon>Bacteria</taxon>
        <taxon>Pseudomonadati</taxon>
        <taxon>Pseudomonadota</taxon>
        <taxon>Gammaproteobacteria</taxon>
        <taxon>Pseudomonadales</taxon>
        <taxon>Pseudomonadaceae</taxon>
        <taxon>Pseudomonas</taxon>
    </lineage>
</organism>
<evidence type="ECO:0000313" key="2">
    <source>
        <dbReference type="Proteomes" id="UP000288953"/>
    </source>
</evidence>
<keyword evidence="2" id="KW-1185">Reference proteome</keyword>
<dbReference type="Proteomes" id="UP000288953">
    <property type="component" value="Chromosome"/>
</dbReference>
<evidence type="ECO:0000313" key="1">
    <source>
        <dbReference type="EMBL" id="QAX81565.1"/>
    </source>
</evidence>
<reference evidence="1 2" key="1">
    <citation type="journal article" date="2018" name="Genome Biol. Evol.">
        <title>Partnering With a Pest: Genomes of Hemlock Woolly Adelgid Symbionts Reveal Atypical Nutritional Provisioning Patterns in Dual-Obligate Bacteria.</title>
        <authorList>
            <person name="Weglarz K.M."/>
            <person name="Havill N.P."/>
            <person name="Burke G.R."/>
            <person name="von Dohlen C.D."/>
        </authorList>
    </citation>
    <scope>NUCLEOTIDE SEQUENCE [LARGE SCALE GENOMIC DNA]</scope>
    <source>
        <strain evidence="1 2">HWA_ENA</strain>
    </source>
</reference>
<dbReference type="EMBL" id="CP026512">
    <property type="protein sequence ID" value="QAX81565.1"/>
    <property type="molecule type" value="Genomic_DNA"/>
</dbReference>